<feature type="region of interest" description="Disordered" evidence="1">
    <location>
        <begin position="1"/>
        <end position="59"/>
    </location>
</feature>
<feature type="compositionally biased region" description="Gly residues" evidence="1">
    <location>
        <begin position="1"/>
        <end position="12"/>
    </location>
</feature>
<protein>
    <submittedName>
        <fullName evidence="2">Uncharacterized protein</fullName>
    </submittedName>
</protein>
<comment type="caution">
    <text evidence="2">The sequence shown here is derived from an EMBL/GenBank/DDBJ whole genome shotgun (WGS) entry which is preliminary data.</text>
</comment>
<dbReference type="Proteomes" id="UP000823388">
    <property type="component" value="Chromosome 8N"/>
</dbReference>
<keyword evidence="3" id="KW-1185">Reference proteome</keyword>
<evidence type="ECO:0000313" key="3">
    <source>
        <dbReference type="Proteomes" id="UP000823388"/>
    </source>
</evidence>
<reference evidence="2" key="1">
    <citation type="submission" date="2020-05" db="EMBL/GenBank/DDBJ databases">
        <title>WGS assembly of Panicum virgatum.</title>
        <authorList>
            <person name="Lovell J.T."/>
            <person name="Jenkins J."/>
            <person name="Shu S."/>
            <person name="Juenger T.E."/>
            <person name="Schmutz J."/>
        </authorList>
    </citation>
    <scope>NUCLEOTIDE SEQUENCE</scope>
    <source>
        <strain evidence="2">AP13</strain>
    </source>
</reference>
<proteinExistence type="predicted"/>
<accession>A0A8T0PBX4</accession>
<name>A0A8T0PBX4_PANVG</name>
<evidence type="ECO:0000256" key="1">
    <source>
        <dbReference type="SAM" id="MobiDB-lite"/>
    </source>
</evidence>
<evidence type="ECO:0000313" key="2">
    <source>
        <dbReference type="EMBL" id="KAG2558435.1"/>
    </source>
</evidence>
<dbReference type="EMBL" id="CM029052">
    <property type="protein sequence ID" value="KAG2558435.1"/>
    <property type="molecule type" value="Genomic_DNA"/>
</dbReference>
<gene>
    <name evidence="2" type="ORF">PVAP13_8NG266600</name>
</gene>
<feature type="compositionally biased region" description="Basic residues" evidence="1">
    <location>
        <begin position="19"/>
        <end position="44"/>
    </location>
</feature>
<sequence>MGGAGVLKGSGAGSEVPGHGRHAPGGRSHRGGGRTGRPSRRKKIWAAGSGGNERKKSRGFIIPNLSTDRPLVRLSTVLLLRYYLVWDL</sequence>
<dbReference type="AlphaFoldDB" id="A0A8T0PBX4"/>
<organism evidence="2 3">
    <name type="scientific">Panicum virgatum</name>
    <name type="common">Blackwell switchgrass</name>
    <dbReference type="NCBI Taxonomy" id="38727"/>
    <lineage>
        <taxon>Eukaryota</taxon>
        <taxon>Viridiplantae</taxon>
        <taxon>Streptophyta</taxon>
        <taxon>Embryophyta</taxon>
        <taxon>Tracheophyta</taxon>
        <taxon>Spermatophyta</taxon>
        <taxon>Magnoliopsida</taxon>
        <taxon>Liliopsida</taxon>
        <taxon>Poales</taxon>
        <taxon>Poaceae</taxon>
        <taxon>PACMAD clade</taxon>
        <taxon>Panicoideae</taxon>
        <taxon>Panicodae</taxon>
        <taxon>Paniceae</taxon>
        <taxon>Panicinae</taxon>
        <taxon>Panicum</taxon>
        <taxon>Panicum sect. Hiantes</taxon>
    </lineage>
</organism>